<evidence type="ECO:0000259" key="1">
    <source>
        <dbReference type="SMART" id="SM00760"/>
    </source>
</evidence>
<keyword evidence="3" id="KW-1185">Reference proteome</keyword>
<evidence type="ECO:0000313" key="2">
    <source>
        <dbReference type="EMBL" id="MDI3319981.1"/>
    </source>
</evidence>
<dbReference type="InterPro" id="IPR010921">
    <property type="entry name" value="Trp_repressor/repl_initiator"/>
</dbReference>
<evidence type="ECO:0000313" key="3">
    <source>
        <dbReference type="Proteomes" id="UP001226434"/>
    </source>
</evidence>
<dbReference type="Gene3D" id="1.10.1750.10">
    <property type="match status" value="1"/>
</dbReference>
<dbReference type="SMART" id="SM00760">
    <property type="entry name" value="Bac_DnaA_C"/>
    <property type="match status" value="1"/>
</dbReference>
<dbReference type="RefSeq" id="WP_282334081.1">
    <property type="nucleotide sequence ID" value="NZ_JASBRG010000005.1"/>
</dbReference>
<dbReference type="EMBL" id="JASBRG010000005">
    <property type="protein sequence ID" value="MDI3319981.1"/>
    <property type="molecule type" value="Genomic_DNA"/>
</dbReference>
<accession>A0ABT6RC00</accession>
<comment type="caution">
    <text evidence="2">The sequence shown here is derived from an EMBL/GenBank/DDBJ whole genome shotgun (WGS) entry which is preliminary data.</text>
</comment>
<reference evidence="2 3" key="1">
    <citation type="submission" date="2023-05" db="EMBL/GenBank/DDBJ databases">
        <title>Genome sequence of Pinibacter sp. MAH-24.</title>
        <authorList>
            <person name="Huq M.A."/>
        </authorList>
    </citation>
    <scope>NUCLEOTIDE SEQUENCE [LARGE SCALE GENOMIC DNA]</scope>
    <source>
        <strain evidence="2 3">MAH-24</strain>
    </source>
</reference>
<feature type="domain" description="Chromosomal replication initiator DnaA C-terminal" evidence="1">
    <location>
        <begin position="19"/>
        <end position="85"/>
    </location>
</feature>
<name>A0ABT6RC00_9BACT</name>
<sequence length="124" mass="14424">MENTEYKLPLCVSPDDQELIECVIKAACRHFEISEQQLIGENKLANIRHLCFYIIYNGTHGVYDYAIGQFFKKKRTAVQYGIDLIEHQKNIYRQTLGNLNSITAIANNFEKKYSWHLPTINITP</sequence>
<dbReference type="Proteomes" id="UP001226434">
    <property type="component" value="Unassembled WGS sequence"/>
</dbReference>
<protein>
    <recommendedName>
        <fullName evidence="1">Chromosomal replication initiator DnaA C-terminal domain-containing protein</fullName>
    </recommendedName>
</protein>
<dbReference type="SUPFAM" id="SSF48295">
    <property type="entry name" value="TrpR-like"/>
    <property type="match status" value="1"/>
</dbReference>
<dbReference type="InterPro" id="IPR013159">
    <property type="entry name" value="DnaA_C"/>
</dbReference>
<gene>
    <name evidence="2" type="ORF">QJ048_09375</name>
</gene>
<organism evidence="2 3">
    <name type="scientific">Pinibacter soli</name>
    <dbReference type="NCBI Taxonomy" id="3044211"/>
    <lineage>
        <taxon>Bacteria</taxon>
        <taxon>Pseudomonadati</taxon>
        <taxon>Bacteroidota</taxon>
        <taxon>Chitinophagia</taxon>
        <taxon>Chitinophagales</taxon>
        <taxon>Chitinophagaceae</taxon>
        <taxon>Pinibacter</taxon>
    </lineage>
</organism>
<proteinExistence type="predicted"/>